<name>A0A6M4H389_9PROT</name>
<dbReference type="AlphaFoldDB" id="A0A6M4H389"/>
<dbReference type="Proteomes" id="UP000503096">
    <property type="component" value="Chromosome"/>
</dbReference>
<sequence>MRIPAGWELFRIFTDIGSAKLMSDWLVREGVPTTVVPRALENARETEFCVLVENRLAHRARWIVSQLPPTDDELDFLATGRLPGNDNQ</sequence>
<dbReference type="EMBL" id="CP053073">
    <property type="protein sequence ID" value="QJR13548.1"/>
    <property type="molecule type" value="Genomic_DNA"/>
</dbReference>
<organism evidence="1 2">
    <name type="scientific">Usitatibacter palustris</name>
    <dbReference type="NCBI Taxonomy" id="2732487"/>
    <lineage>
        <taxon>Bacteria</taxon>
        <taxon>Pseudomonadati</taxon>
        <taxon>Pseudomonadota</taxon>
        <taxon>Betaproteobacteria</taxon>
        <taxon>Nitrosomonadales</taxon>
        <taxon>Usitatibacteraceae</taxon>
        <taxon>Usitatibacter</taxon>
    </lineage>
</organism>
<protein>
    <recommendedName>
        <fullName evidence="3">DUF2007 domain-containing protein</fullName>
    </recommendedName>
</protein>
<keyword evidence="2" id="KW-1185">Reference proteome</keyword>
<evidence type="ECO:0000313" key="2">
    <source>
        <dbReference type="Proteomes" id="UP000503096"/>
    </source>
</evidence>
<evidence type="ECO:0000313" key="1">
    <source>
        <dbReference type="EMBL" id="QJR13548.1"/>
    </source>
</evidence>
<dbReference type="KEGG" id="upl:DSM104440_00332"/>
<reference evidence="1 2" key="1">
    <citation type="submission" date="2020-04" db="EMBL/GenBank/DDBJ databases">
        <title>Usitatibacter rugosus gen. nov., sp. nov. and Usitatibacter palustris sp. nov., novel members of Usitatibacteraceae fam. nov. within the order Nitrosomonadales isolated from soil.</title>
        <authorList>
            <person name="Huber K.J."/>
            <person name="Neumann-Schaal M."/>
            <person name="Geppert A."/>
            <person name="Luckner M."/>
            <person name="Wanner G."/>
            <person name="Overmann J."/>
        </authorList>
    </citation>
    <scope>NUCLEOTIDE SEQUENCE [LARGE SCALE GENOMIC DNA]</scope>
    <source>
        <strain evidence="1 2">Swamp67</strain>
    </source>
</reference>
<dbReference type="InParanoid" id="A0A6M4H389"/>
<evidence type="ECO:0008006" key="3">
    <source>
        <dbReference type="Google" id="ProtNLM"/>
    </source>
</evidence>
<accession>A0A6M4H389</accession>
<gene>
    <name evidence="1" type="ORF">DSM104440_00332</name>
</gene>
<proteinExistence type="predicted"/>